<keyword evidence="3" id="KW-1185">Reference proteome</keyword>
<feature type="compositionally biased region" description="Acidic residues" evidence="1">
    <location>
        <begin position="20"/>
        <end position="52"/>
    </location>
</feature>
<dbReference type="Proteomes" id="UP000011657">
    <property type="component" value="Unassembled WGS sequence"/>
</dbReference>
<reference evidence="2 3" key="1">
    <citation type="journal article" date="2014" name="PLoS Genet.">
        <title>Phylogenetically driven sequencing of extremely halophilic archaea reveals strategies for static and dynamic osmo-response.</title>
        <authorList>
            <person name="Becker E.A."/>
            <person name="Seitzer P.M."/>
            <person name="Tritt A."/>
            <person name="Larsen D."/>
            <person name="Krusor M."/>
            <person name="Yao A.I."/>
            <person name="Wu D."/>
            <person name="Madern D."/>
            <person name="Eisen J.A."/>
            <person name="Darling A.E."/>
            <person name="Facciotti M.T."/>
        </authorList>
    </citation>
    <scope>NUCLEOTIDE SEQUENCE [LARGE SCALE GENOMIC DNA]</scope>
    <source>
        <strain evidence="2 3">JCM 13891</strain>
    </source>
</reference>
<organism evidence="2 3">
    <name type="scientific">Haloterrigena salina JCM 13891</name>
    <dbReference type="NCBI Taxonomy" id="1227488"/>
    <lineage>
        <taxon>Archaea</taxon>
        <taxon>Methanobacteriati</taxon>
        <taxon>Methanobacteriota</taxon>
        <taxon>Stenosarchaea group</taxon>
        <taxon>Halobacteria</taxon>
        <taxon>Halobacteriales</taxon>
        <taxon>Natrialbaceae</taxon>
        <taxon>Haloterrigena</taxon>
    </lineage>
</organism>
<proteinExistence type="predicted"/>
<dbReference type="PATRIC" id="fig|1227488.3.peg.724"/>
<dbReference type="STRING" id="1227488.C477_03659"/>
<sequence>MEPPAETESAQETADRVEETTADDDDHDRDDVDVDPDEVTDGEPEAEIDSEEDVARRSDPGDSSD</sequence>
<feature type="region of interest" description="Disordered" evidence="1">
    <location>
        <begin position="1"/>
        <end position="65"/>
    </location>
</feature>
<dbReference type="AlphaFoldDB" id="M0CHW2"/>
<evidence type="ECO:0000313" key="2">
    <source>
        <dbReference type="EMBL" id="ELZ22880.1"/>
    </source>
</evidence>
<evidence type="ECO:0000256" key="1">
    <source>
        <dbReference type="SAM" id="MobiDB-lite"/>
    </source>
</evidence>
<evidence type="ECO:0000313" key="3">
    <source>
        <dbReference type="Proteomes" id="UP000011657"/>
    </source>
</evidence>
<accession>M0CHW2</accession>
<name>M0CHW2_9EURY</name>
<gene>
    <name evidence="2" type="ORF">C477_03659</name>
</gene>
<feature type="compositionally biased region" description="Basic and acidic residues" evidence="1">
    <location>
        <begin position="53"/>
        <end position="65"/>
    </location>
</feature>
<protein>
    <submittedName>
        <fullName evidence="2">Uncharacterized protein</fullName>
    </submittedName>
</protein>
<dbReference type="EMBL" id="AOIS01000013">
    <property type="protein sequence ID" value="ELZ22880.1"/>
    <property type="molecule type" value="Genomic_DNA"/>
</dbReference>
<dbReference type="RefSeq" id="WP_008893064.1">
    <property type="nucleotide sequence ID" value="NZ_AOIS01000013.1"/>
</dbReference>
<comment type="caution">
    <text evidence="2">The sequence shown here is derived from an EMBL/GenBank/DDBJ whole genome shotgun (WGS) entry which is preliminary data.</text>
</comment>